<name>A0A6C0FY66_9BACL</name>
<dbReference type="Gene3D" id="2.60.120.560">
    <property type="entry name" value="Exo-inulinase, domain 1"/>
    <property type="match status" value="2"/>
</dbReference>
<dbReference type="SUPFAM" id="SSF49899">
    <property type="entry name" value="Concanavalin A-like lectins/glucanases"/>
    <property type="match status" value="1"/>
</dbReference>
<keyword evidence="5" id="KW-0378">Hydrolase</keyword>
<dbReference type="Pfam" id="PF12733">
    <property type="entry name" value="Cadherin-like"/>
    <property type="match status" value="1"/>
</dbReference>
<evidence type="ECO:0000259" key="4">
    <source>
        <dbReference type="PROSITE" id="PS51762"/>
    </source>
</evidence>
<evidence type="ECO:0000256" key="2">
    <source>
        <dbReference type="ARBA" id="ARBA00006865"/>
    </source>
</evidence>
<evidence type="ECO:0000313" key="5">
    <source>
        <dbReference type="EMBL" id="QHT61022.1"/>
    </source>
</evidence>
<gene>
    <name evidence="5" type="ORF">GXP70_14390</name>
</gene>
<dbReference type="GO" id="GO:0016052">
    <property type="term" value="P:carbohydrate catabolic process"/>
    <property type="evidence" value="ECO:0007669"/>
    <property type="project" value="InterPro"/>
</dbReference>
<organism evidence="5 6">
    <name type="scientific">Paenibacillus lycopersici</name>
    <dbReference type="NCBI Taxonomy" id="2704462"/>
    <lineage>
        <taxon>Bacteria</taxon>
        <taxon>Bacillati</taxon>
        <taxon>Bacillota</taxon>
        <taxon>Bacilli</taxon>
        <taxon>Bacillales</taxon>
        <taxon>Paenibacillaceae</taxon>
        <taxon>Paenibacillus</taxon>
    </lineage>
</organism>
<dbReference type="InterPro" id="IPR000757">
    <property type="entry name" value="Beta-glucanase-like"/>
</dbReference>
<dbReference type="PROSITE" id="PS51762">
    <property type="entry name" value="GH16_2"/>
    <property type="match status" value="1"/>
</dbReference>
<feature type="domain" description="GH16" evidence="4">
    <location>
        <begin position="781"/>
        <end position="1042"/>
    </location>
</feature>
<dbReference type="PANTHER" id="PTHR10963">
    <property type="entry name" value="GLYCOSYL HYDROLASE-RELATED"/>
    <property type="match status" value="1"/>
</dbReference>
<dbReference type="NCBIfam" id="TIGR02543">
    <property type="entry name" value="List_Bact_rpt"/>
    <property type="match status" value="1"/>
</dbReference>
<feature type="signal peptide" evidence="3">
    <location>
        <begin position="1"/>
        <end position="24"/>
    </location>
</feature>
<dbReference type="GO" id="GO:0030246">
    <property type="term" value="F:carbohydrate binding"/>
    <property type="evidence" value="ECO:0007669"/>
    <property type="project" value="InterPro"/>
</dbReference>
<sequence>MRRMIALLLSVALVLSMSAVPVFASSNSEALTVALSTDNGNIADGQVVVTDVTGATGNLYYAISEGQAAAPPDDTTDSAASLGAQPLTLNAPVGSAQMQGDYLYVYDADSEGHILGYAEVPLTWANIGKLLFKQPEASTDIDFNAAGAAWSSKTIGLLGDDSWTDYVWDLDFTPTTWTDGNIQFHVRDADGRFYYLLLGTPQSWFAGLQLGPAGEWVTGGGVGATPLNETTHVQVKAEGPVISLTVGGTTFTTDTSTAVYNGGSPVPVYANGGVTLALCDGGSGASEMAATISNSVIHAVRDETVTRQPDTYTVSFNTPLDATAVASASGVTNGSLIAQPADPTRPGFIFGGWYKDSALSAPWHFASDTVSADITLYSKWNPELPDGIGALTAVLVSDPAIVSTLPNGTLEAADVTGGSAGGSYYFAISSTQQAAPAAGTNVSAIGGAAPLTIGAPFGTHVAPNKWLLVYQTDSAGAITGYGTTAIPYNVIGTLVASPASATVLPGSDASNPTHFGDPSLTDYEWNFDLTPVSGEHGGLQFWLRDNGTHYYYILLGMDNSWMAMSDNQTWQSVGPGGSGIAPEVGQTVHYRIVADGSNISLYNSLPGASESLVFSNALTSSGGHPVLLGGNVAVYSDPNYSLDNWATMHTDGNYTLAVANSTINVIRHAGDTGSKNVMPTANFLPIPAPAAGKYPVGRYQYPDPSNTYKTTVEWSPEITSTFDTDTAYTAKVTLTPMIASTTFDGVDPANITGVPAVDGITVTDATVAADGDNLVETIEFAPTGSTANPFGEDDLVFADEFNGTSVDTSKWTVESAQPRQGRSVWLPNEVAVDGQGNLAINIEKDPNGGTDYYSGLSASDQANFIDAGAVMQKNDFISGYGYYEARIKFPVVSGTWGAFWKYASIVLAEGDQGIDGTENDIVESIHNETGDIDSAIHWDGYGSNHKSLGITTNYPSVYDGNFHTFAMDWSPYEYIYYVDDVEVARIDRNTQDGNGNTPGICQNPTNILLSVEGASWAGALPAGFNGAQMLVDYVKVYDQPKHVQIPPNQRVNLTDYVKLDLGTAYDKAASKWQVVATLTNVAASGDPQSGELTFQGNTQPYTVNAGAPAKFYYDVTPSATEVSTKYTAAYTDTTVIGAGTGTASTTLGVVYASPANQPVTVDGALNDAAWADAQTIDLNKGTASSMDPGVTAAGKLTWDNQNLYLGVTVNTPSFNQTNSGGNIWMGDGIQAALRGPLGYRELGFALNSNDSGMTQWNWGADGSLTGANSAIPASDAATAIVRDAAAGTTTYEIAVKWSYLGVDGAAVAAGDVYHIALVVNDSASGARGYLAYFDGIATGAKGAGMGELLLEGPRQQLSDDAALGSLTVDAAALAPAFDPASTAYTVNVDNATDSIVIHAAANDANASVAGDGTHDLAIGTNVIPVTVTAQDGTKKIYTITVIRAAAAPADTVNISGVQVRFTVQNGTALLDLSDKSLVQSILNNAGKDIAIDLSAANTAAVKVTINVSLFKNIGKTVTIITKDGKYTVTTQQLWNNSGKPRVITVKNGKLDFKNG</sequence>
<dbReference type="CDD" id="cd00413">
    <property type="entry name" value="Glyco_hydrolase_16"/>
    <property type="match status" value="1"/>
</dbReference>
<comment type="similarity">
    <text evidence="2">Belongs to the glycosyl hydrolase 16 family.</text>
</comment>
<protein>
    <submittedName>
        <fullName evidence="5">Family 16 glycosylhydrolase</fullName>
    </submittedName>
</protein>
<dbReference type="GO" id="GO:0030313">
    <property type="term" value="C:cell envelope"/>
    <property type="evidence" value="ECO:0007669"/>
    <property type="project" value="UniProtKB-SubCell"/>
</dbReference>
<dbReference type="SUPFAM" id="SSF49344">
    <property type="entry name" value="CBD9-like"/>
    <property type="match status" value="1"/>
</dbReference>
<dbReference type="InterPro" id="IPR013320">
    <property type="entry name" value="ConA-like_dom_sf"/>
</dbReference>
<dbReference type="Gene3D" id="2.60.120.200">
    <property type="match status" value="1"/>
</dbReference>
<keyword evidence="3" id="KW-0732">Signal</keyword>
<dbReference type="Gene3D" id="2.60.40.4270">
    <property type="entry name" value="Listeria-Bacteroides repeat domain"/>
    <property type="match status" value="1"/>
</dbReference>
<keyword evidence="6" id="KW-1185">Reference proteome</keyword>
<dbReference type="Pfam" id="PF00722">
    <property type="entry name" value="Glyco_hydro_16"/>
    <property type="match status" value="1"/>
</dbReference>
<dbReference type="Pfam" id="PF09479">
    <property type="entry name" value="Flg_new"/>
    <property type="match status" value="1"/>
</dbReference>
<proteinExistence type="inferred from homology"/>
<reference evidence="5 6" key="1">
    <citation type="submission" date="2020-01" db="EMBL/GenBank/DDBJ databases">
        <title>Paenibacillus sp. nov., isolated from tomato rhizosphere.</title>
        <authorList>
            <person name="Weon H.-Y."/>
            <person name="Lee S.A."/>
        </authorList>
    </citation>
    <scope>NUCLEOTIDE SEQUENCE [LARGE SCALE GENOMIC DNA]</scope>
    <source>
        <strain evidence="5 6">12200R-189</strain>
    </source>
</reference>
<accession>A0A6C0FY66</accession>
<dbReference type="InterPro" id="IPR050546">
    <property type="entry name" value="Glycosyl_Hydrlase_16"/>
</dbReference>
<dbReference type="Gene3D" id="2.60.40.1190">
    <property type="match status" value="1"/>
</dbReference>
<dbReference type="EMBL" id="CP048209">
    <property type="protein sequence ID" value="QHT61022.1"/>
    <property type="molecule type" value="Genomic_DNA"/>
</dbReference>
<dbReference type="PANTHER" id="PTHR10963:SF55">
    <property type="entry name" value="GLYCOSIDE HYDROLASE FAMILY 16 PROTEIN"/>
    <property type="match status" value="1"/>
</dbReference>
<feature type="chain" id="PRO_5025357728" evidence="3">
    <location>
        <begin position="25"/>
        <end position="1555"/>
    </location>
</feature>
<dbReference type="InterPro" id="IPR042229">
    <property type="entry name" value="Listeria/Bacterioides_rpt_sf"/>
</dbReference>
<evidence type="ECO:0000313" key="6">
    <source>
        <dbReference type="Proteomes" id="UP000476064"/>
    </source>
</evidence>
<dbReference type="RefSeq" id="WP_162357461.1">
    <property type="nucleotide sequence ID" value="NZ_CP048209.1"/>
</dbReference>
<evidence type="ECO:0000256" key="1">
    <source>
        <dbReference type="ARBA" id="ARBA00004196"/>
    </source>
</evidence>
<dbReference type="GO" id="GO:0004553">
    <property type="term" value="F:hydrolase activity, hydrolyzing O-glycosyl compounds"/>
    <property type="evidence" value="ECO:0007669"/>
    <property type="project" value="InterPro"/>
</dbReference>
<evidence type="ECO:0000256" key="3">
    <source>
        <dbReference type="SAM" id="SignalP"/>
    </source>
</evidence>
<dbReference type="KEGG" id="plyc:GXP70_14390"/>
<dbReference type="Proteomes" id="UP000476064">
    <property type="component" value="Chromosome"/>
</dbReference>
<dbReference type="InterPro" id="IPR025883">
    <property type="entry name" value="Cadherin-like_domain"/>
</dbReference>
<dbReference type="Pfam" id="PF06452">
    <property type="entry name" value="CBM9_1"/>
    <property type="match status" value="1"/>
</dbReference>
<dbReference type="InterPro" id="IPR010502">
    <property type="entry name" value="Carb-bd_dom_fam9"/>
</dbReference>
<dbReference type="InterPro" id="IPR013378">
    <property type="entry name" value="InlB-like_B-rpt"/>
</dbReference>
<comment type="subcellular location">
    <subcellularLocation>
        <location evidence="1">Cell envelope</location>
    </subcellularLocation>
</comment>